<accession>A0AAQ3M7R9</accession>
<feature type="chain" id="PRO_5042984603" description="DUF3844 domain-containing protein" evidence="2">
    <location>
        <begin position="25"/>
        <end position="386"/>
    </location>
</feature>
<feature type="domain" description="Vacuolar sorting protein Vps3844 N-terminal" evidence="4">
    <location>
        <begin position="41"/>
        <end position="137"/>
    </location>
</feature>
<keyword evidence="1" id="KW-0472">Membrane</keyword>
<gene>
    <name evidence="5" type="ORF">R9X50_00549300</name>
</gene>
<dbReference type="InterPro" id="IPR049205">
    <property type="entry name" value="Vps3844_N"/>
</dbReference>
<feature type="transmembrane region" description="Helical" evidence="1">
    <location>
        <begin position="342"/>
        <end position="364"/>
    </location>
</feature>
<reference evidence="5 6" key="1">
    <citation type="submission" date="2023-11" db="EMBL/GenBank/DDBJ databases">
        <title>An acidophilic fungus is an integral part of prey digestion in a carnivorous sundew plant.</title>
        <authorList>
            <person name="Tsai I.J."/>
        </authorList>
    </citation>
    <scope>NUCLEOTIDE SEQUENCE [LARGE SCALE GENOMIC DNA]</scope>
    <source>
        <strain evidence="5">169a</strain>
    </source>
</reference>
<dbReference type="Proteomes" id="UP001303373">
    <property type="component" value="Chromosome 8"/>
</dbReference>
<dbReference type="PANTHER" id="PTHR36853:SF1">
    <property type="entry name" value="DUF3844 DOMAIN-CONTAINING PROTEIN"/>
    <property type="match status" value="1"/>
</dbReference>
<evidence type="ECO:0000256" key="2">
    <source>
        <dbReference type="SAM" id="SignalP"/>
    </source>
</evidence>
<dbReference type="AlphaFoldDB" id="A0AAQ3M7R9"/>
<proteinExistence type="predicted"/>
<feature type="domain" description="Vacuolar sorting protein Vps3844 C-terminal" evidence="3">
    <location>
        <begin position="268"/>
        <end position="377"/>
    </location>
</feature>
<evidence type="ECO:0000313" key="6">
    <source>
        <dbReference type="Proteomes" id="UP001303373"/>
    </source>
</evidence>
<dbReference type="Pfam" id="PF12955">
    <property type="entry name" value="Vps3844_C"/>
    <property type="match status" value="1"/>
</dbReference>
<dbReference type="EMBL" id="CP138587">
    <property type="protein sequence ID" value="WPH02628.1"/>
    <property type="molecule type" value="Genomic_DNA"/>
</dbReference>
<keyword evidence="6" id="KW-1185">Reference proteome</keyword>
<feature type="signal peptide" evidence="2">
    <location>
        <begin position="1"/>
        <end position="24"/>
    </location>
</feature>
<evidence type="ECO:0000259" key="4">
    <source>
        <dbReference type="Pfam" id="PF21656"/>
    </source>
</evidence>
<name>A0AAQ3M7R9_9PEZI</name>
<dbReference type="PANTHER" id="PTHR36853">
    <property type="entry name" value="EXPRESSED PROTEIN"/>
    <property type="match status" value="1"/>
</dbReference>
<evidence type="ECO:0000259" key="3">
    <source>
        <dbReference type="Pfam" id="PF12955"/>
    </source>
</evidence>
<keyword evidence="1" id="KW-0812">Transmembrane</keyword>
<dbReference type="Pfam" id="PF21656">
    <property type="entry name" value="DUF6859"/>
    <property type="match status" value="1"/>
</dbReference>
<dbReference type="InterPro" id="IPR024382">
    <property type="entry name" value="Vps3844_C"/>
</dbReference>
<sequence>MKLSPSTILPALCWGASLASAASAAFYTYDPHSRSHPQSRTLSPVAARLVLAQRAGVEEYHSADLDREEVIDAINDFGVRTLLFEEETHKRSMFIYLEGVKETTESIPVLKDHASFTLDPVPESASSRELFMDIARQVGSGDWKLSKYEPNSGETEGKVFQNGNHEYHFYHAGSITELEQLFQSVDGMKSSSITVMIMPMNTSATPGSWGTYEMPNAESPLRKRQQKEVPLELEPIVKQAPSKSDATPFTASKSNKTGEPLRGILPACFSTLSACQKETRNCTGHGRCTLYHSDKSRNEKSSAKDCYSCQCKATVYTDKEGRISTTTWGGPACQKKDISIQFWLIALFSVGMMFLISFGIGTIWTMGDEELPSVIGAGVSGPVKRS</sequence>
<evidence type="ECO:0008006" key="7">
    <source>
        <dbReference type="Google" id="ProtNLM"/>
    </source>
</evidence>
<keyword evidence="1" id="KW-1133">Transmembrane helix</keyword>
<organism evidence="5 6">
    <name type="scientific">Acrodontium crateriforme</name>
    <dbReference type="NCBI Taxonomy" id="150365"/>
    <lineage>
        <taxon>Eukaryota</taxon>
        <taxon>Fungi</taxon>
        <taxon>Dikarya</taxon>
        <taxon>Ascomycota</taxon>
        <taxon>Pezizomycotina</taxon>
        <taxon>Dothideomycetes</taxon>
        <taxon>Dothideomycetidae</taxon>
        <taxon>Mycosphaerellales</taxon>
        <taxon>Teratosphaeriaceae</taxon>
        <taxon>Acrodontium</taxon>
    </lineage>
</organism>
<evidence type="ECO:0000313" key="5">
    <source>
        <dbReference type="EMBL" id="WPH02628.1"/>
    </source>
</evidence>
<protein>
    <recommendedName>
        <fullName evidence="7">DUF3844 domain-containing protein</fullName>
    </recommendedName>
</protein>
<dbReference type="InterPro" id="IPR053065">
    <property type="entry name" value="Archenteron_Induction-Rel"/>
</dbReference>
<keyword evidence="2" id="KW-0732">Signal</keyword>
<dbReference type="GO" id="GO:0005783">
    <property type="term" value="C:endoplasmic reticulum"/>
    <property type="evidence" value="ECO:0007669"/>
    <property type="project" value="TreeGrafter"/>
</dbReference>
<evidence type="ECO:0000256" key="1">
    <source>
        <dbReference type="SAM" id="Phobius"/>
    </source>
</evidence>